<keyword evidence="6" id="KW-0813">Transport</keyword>
<evidence type="ECO:0000313" key="17">
    <source>
        <dbReference type="EMBL" id="EZP81214.1"/>
    </source>
</evidence>
<dbReference type="AlphaFoldDB" id="A0A031JWE1"/>
<feature type="domain" description="PTS EIIA type-1" evidence="14">
    <location>
        <begin position="22"/>
        <end position="126"/>
    </location>
</feature>
<dbReference type="OrthoDB" id="9765468at2"/>
<dbReference type="PANTHER" id="PTHR46244:SF6">
    <property type="entry name" value="PHOSPHOENOLPYRUVATE-PROTEIN PHOSPHOTRANSFERASE"/>
    <property type="match status" value="1"/>
</dbReference>
<evidence type="ECO:0000256" key="11">
    <source>
        <dbReference type="ARBA" id="ARBA00022723"/>
    </source>
</evidence>
<dbReference type="EMBL" id="JFYZ01000013">
    <property type="protein sequence ID" value="EZP81214.1"/>
    <property type="molecule type" value="Genomic_DNA"/>
</dbReference>
<comment type="catalytic activity">
    <reaction evidence="1">
        <text>L-histidyl-[protein] + phosphoenolpyruvate = N(pros)-phospho-L-histidyl-[protein] + pyruvate</text>
        <dbReference type="Rhea" id="RHEA:23880"/>
        <dbReference type="Rhea" id="RHEA-COMP:9745"/>
        <dbReference type="Rhea" id="RHEA-COMP:9746"/>
        <dbReference type="ChEBI" id="CHEBI:15361"/>
        <dbReference type="ChEBI" id="CHEBI:29979"/>
        <dbReference type="ChEBI" id="CHEBI:58702"/>
        <dbReference type="ChEBI" id="CHEBI:64837"/>
        <dbReference type="EC" id="2.7.3.9"/>
    </reaction>
</comment>
<evidence type="ECO:0000256" key="3">
    <source>
        <dbReference type="ARBA" id="ARBA00004496"/>
    </source>
</evidence>
<evidence type="ECO:0000256" key="13">
    <source>
        <dbReference type="ARBA" id="ARBA00022842"/>
    </source>
</evidence>
<dbReference type="KEGG" id="nre:BES08_24555"/>
<dbReference type="SUPFAM" id="SSF51621">
    <property type="entry name" value="Phosphoenolpyruvate/pyruvate domain"/>
    <property type="match status" value="1"/>
</dbReference>
<reference evidence="17 18" key="1">
    <citation type="submission" date="2014-03" db="EMBL/GenBank/DDBJ databases">
        <title>Whole genome sequence of Novosphingobium resinovorum KF1.</title>
        <authorList>
            <person name="Gan H.M."/>
            <person name="Gan H.Y."/>
            <person name="Chew T.H."/>
            <person name="Savka M.A."/>
        </authorList>
    </citation>
    <scope>NUCLEOTIDE SEQUENCE [LARGE SCALE GENOMIC DNA]</scope>
    <source>
        <strain evidence="17 18">KF1</strain>
    </source>
</reference>
<evidence type="ECO:0000313" key="18">
    <source>
        <dbReference type="Proteomes" id="UP000024329"/>
    </source>
</evidence>
<keyword evidence="7" id="KW-0963">Cytoplasm</keyword>
<evidence type="ECO:0000313" key="19">
    <source>
        <dbReference type="Proteomes" id="UP000094626"/>
    </source>
</evidence>
<dbReference type="NCBIfam" id="TIGR01417">
    <property type="entry name" value="PTS_I_fam"/>
    <property type="match status" value="1"/>
</dbReference>
<dbReference type="InterPro" id="IPR000121">
    <property type="entry name" value="PEP_util_C"/>
</dbReference>
<evidence type="ECO:0000256" key="10">
    <source>
        <dbReference type="ARBA" id="ARBA00022683"/>
    </source>
</evidence>
<dbReference type="Gene3D" id="3.20.20.60">
    <property type="entry name" value="Phosphoenolpyruvate-binding domains"/>
    <property type="match status" value="1"/>
</dbReference>
<evidence type="ECO:0000259" key="15">
    <source>
        <dbReference type="PROSITE" id="PS51350"/>
    </source>
</evidence>
<evidence type="ECO:0000256" key="5">
    <source>
        <dbReference type="ARBA" id="ARBA00012232"/>
    </source>
</evidence>
<protein>
    <recommendedName>
        <fullName evidence="5">phosphoenolpyruvate--protein phosphotransferase</fullName>
        <ecNumber evidence="5">2.7.3.9</ecNumber>
    </recommendedName>
</protein>
<dbReference type="Gene3D" id="3.30.1340.10">
    <property type="entry name" value="HPr-like"/>
    <property type="match status" value="1"/>
</dbReference>
<organism evidence="17 18">
    <name type="scientific">Novosphingobium resinovorum</name>
    <dbReference type="NCBI Taxonomy" id="158500"/>
    <lineage>
        <taxon>Bacteria</taxon>
        <taxon>Pseudomonadati</taxon>
        <taxon>Pseudomonadota</taxon>
        <taxon>Alphaproteobacteria</taxon>
        <taxon>Sphingomonadales</taxon>
        <taxon>Sphingomonadaceae</taxon>
        <taxon>Novosphingobium</taxon>
    </lineage>
</organism>
<keyword evidence="9 17" id="KW-0808">Transferase</keyword>
<dbReference type="Gene3D" id="3.50.30.10">
    <property type="entry name" value="Phosphohistidine domain"/>
    <property type="match status" value="1"/>
</dbReference>
<geneLocation type="plasmid" evidence="16 19">
    <name>pSA1</name>
</geneLocation>
<dbReference type="Gene3D" id="2.70.70.10">
    <property type="entry name" value="Glucose Permease (Domain IIA)"/>
    <property type="match status" value="1"/>
</dbReference>
<dbReference type="InterPro" id="IPR050499">
    <property type="entry name" value="PEP-utilizing_PTS_enzyme"/>
</dbReference>
<keyword evidence="17" id="KW-0670">Pyruvate</keyword>
<reference evidence="19" key="3">
    <citation type="journal article" date="2017" name="J. Biotechnol.">
        <title>Complete genome sequence of Novosphingobium resinovorum SA1, a versatile xenobiotic-degrading bacterium capable of utilizing sulfanilic acid.</title>
        <authorList>
            <person name="Hegedus B."/>
            <person name="Kos P.B."/>
            <person name="Balint B."/>
            <person name="Maroti G."/>
            <person name="Gan H.M."/>
            <person name="Perei K."/>
            <person name="Rakhely G."/>
        </authorList>
    </citation>
    <scope>NUCLEOTIDE SEQUENCE [LARGE SCALE GENOMIC DNA]</scope>
    <source>
        <strain evidence="19">SA1</strain>
    </source>
</reference>
<comment type="similarity">
    <text evidence="4">Belongs to the PEP-utilizing enzyme family.</text>
</comment>
<dbReference type="Pfam" id="PF00358">
    <property type="entry name" value="PTS_EIIA_1"/>
    <property type="match status" value="1"/>
</dbReference>
<dbReference type="SUPFAM" id="SSF52009">
    <property type="entry name" value="Phosphohistidine domain"/>
    <property type="match status" value="1"/>
</dbReference>
<dbReference type="InterPro" id="IPR001127">
    <property type="entry name" value="PTS_EIIA_1_perm"/>
</dbReference>
<dbReference type="Proteomes" id="UP000094626">
    <property type="component" value="Plasmid pSA1"/>
</dbReference>
<feature type="domain" description="HPr" evidence="15">
    <location>
        <begin position="171"/>
        <end position="258"/>
    </location>
</feature>
<evidence type="ECO:0000256" key="8">
    <source>
        <dbReference type="ARBA" id="ARBA00022597"/>
    </source>
</evidence>
<dbReference type="eggNOG" id="COG1080">
    <property type="taxonomic scope" value="Bacteria"/>
</dbReference>
<accession>A0A031JWE1</accession>
<dbReference type="GO" id="GO:0046872">
    <property type="term" value="F:metal ion binding"/>
    <property type="evidence" value="ECO:0007669"/>
    <property type="project" value="UniProtKB-KW"/>
</dbReference>
<keyword evidence="13" id="KW-0460">Magnesium</keyword>
<dbReference type="PANTHER" id="PTHR46244">
    <property type="entry name" value="PHOSPHOENOLPYRUVATE-PROTEIN PHOSPHOTRANSFERASE"/>
    <property type="match status" value="1"/>
</dbReference>
<dbReference type="PROSITE" id="PS00371">
    <property type="entry name" value="PTS_EIIA_TYPE_1_HIS"/>
    <property type="match status" value="1"/>
</dbReference>
<dbReference type="PROSITE" id="PS00742">
    <property type="entry name" value="PEP_ENZYMES_2"/>
    <property type="match status" value="1"/>
</dbReference>
<dbReference type="Pfam" id="PF00381">
    <property type="entry name" value="PTS-HPr"/>
    <property type="match status" value="1"/>
</dbReference>
<keyword evidence="8" id="KW-0762">Sugar transport</keyword>
<dbReference type="InterPro" id="IPR015813">
    <property type="entry name" value="Pyrv/PenolPyrv_kinase-like_dom"/>
</dbReference>
<dbReference type="CDD" id="cd00367">
    <property type="entry name" value="PTS-HPr_like"/>
    <property type="match status" value="1"/>
</dbReference>
<dbReference type="PROSITE" id="PS51350">
    <property type="entry name" value="PTS_HPR_DOM"/>
    <property type="match status" value="1"/>
</dbReference>
<reference evidence="16" key="2">
    <citation type="submission" date="2016-08" db="EMBL/GenBank/DDBJ databases">
        <authorList>
            <person name="Seilhamer J.J."/>
        </authorList>
    </citation>
    <scope>NUCLEOTIDE SEQUENCE [LARGE SCALE GENOMIC DNA]</scope>
    <source>
        <strain evidence="16">SA1</strain>
        <plasmid evidence="16">pSA1</plasmid>
    </source>
</reference>
<evidence type="ECO:0000256" key="1">
    <source>
        <dbReference type="ARBA" id="ARBA00000683"/>
    </source>
</evidence>
<name>A0A031JWE1_9SPHN</name>
<evidence type="ECO:0000256" key="7">
    <source>
        <dbReference type="ARBA" id="ARBA00022490"/>
    </source>
</evidence>
<dbReference type="RefSeq" id="WP_036526591.1">
    <property type="nucleotide sequence ID" value="NZ_CP017076.1"/>
</dbReference>
<keyword evidence="12" id="KW-0418">Kinase</keyword>
<dbReference type="GO" id="GO:0005737">
    <property type="term" value="C:cytoplasm"/>
    <property type="evidence" value="ECO:0007669"/>
    <property type="project" value="UniProtKB-SubCell"/>
</dbReference>
<dbReference type="SUPFAM" id="SSF51261">
    <property type="entry name" value="Duplicated hybrid motif"/>
    <property type="match status" value="1"/>
</dbReference>
<dbReference type="InterPro" id="IPR008731">
    <property type="entry name" value="PTS_EIN"/>
</dbReference>
<dbReference type="InterPro" id="IPR011055">
    <property type="entry name" value="Dup_hybrid_motif"/>
</dbReference>
<dbReference type="InterPro" id="IPR000032">
    <property type="entry name" value="HPr-like"/>
</dbReference>
<dbReference type="NCBIfam" id="TIGR00830">
    <property type="entry name" value="PTBA"/>
    <property type="match status" value="1"/>
</dbReference>
<comment type="subcellular location">
    <subcellularLocation>
        <location evidence="3">Cytoplasm</location>
    </subcellularLocation>
</comment>
<evidence type="ECO:0000256" key="2">
    <source>
        <dbReference type="ARBA" id="ARBA00001946"/>
    </source>
</evidence>
<sequence length="848" mass="86074">MPSISLSAPLSGWLCPLEEVPDPVFAGGMLGEGVAIDPLGEVLHAPAAGEVIGFHEAGHAVTLRLPEGVELLLHFGLDTVRLGGAGFTPLVRIGEHVGQGQPLLRVALDEVVGKARSLVTPLLVTEPAGYVIEWIAPFGTVEAGDPMALLVRDGAVTADRSIGPAAALEEQLCREVRVPLAHGLHARPCARLAEVVRGYGAEVRVAAGGREASLASPTAMLRLAVRHGDTVTLLATGEDAAVVLGELARMIESGMGEGAPFPVEGPVKASVGEPVAPVSVADIPVPLPGAALRGVAASPGIAVGPVWRPVQAEPAIDEIGGGPEMETARLRNALVAVRIALGRPGAAQGEEEAILGAHLALLDDPELTGAAQALIAGGVSAGMAWRRVLHAEAGALRATGDTRFAERAADFIDLDLRVQWQLLGTEPPAMVAPAGAILVADDLLPSQVAALEPGGVVGLATARGGPTSHVAIIAASRGLPALVALGGGVLGIADGTTVVLDVEAGTLEIDPVAERVTEARAAAASREARRAAALAAAGRQGATADGTRIEVFANLGSLGDVAPALAQGAEGCGLLRTEFLFLDRADAPDEDEQAACYGGIARALEGRPLIVRLLDIGGDKPAPYLPIAAEENPALGLRGIRIGLARPEVLSTQLRAILRAASSGDIRIMVPMIARVEELRAVRQVLIAEAERLGVAVPQLGVMVETPAAAVMADLLAAECDFLSIGTNDLTQYTLAMDRGNPAVADGLDGLDPAVLRLVAQTCAGGSRVGKWVGVCGGLASDPLAVPLLVGLGVGELSAAPGQVAEIKATLAAVTDAGCAALARAALEAASAAEVRALALEMLREVGL</sequence>
<dbReference type="EC" id="2.7.3.9" evidence="5"/>
<keyword evidence="19" id="KW-1185">Reference proteome</keyword>
<dbReference type="PRINTS" id="PR00107">
    <property type="entry name" value="PHOSPHOCPHPR"/>
</dbReference>
<dbReference type="InterPro" id="IPR036637">
    <property type="entry name" value="Phosphohistidine_dom_sf"/>
</dbReference>
<dbReference type="Gene3D" id="1.10.274.10">
    <property type="entry name" value="PtsI, HPr-binding domain"/>
    <property type="match status" value="1"/>
</dbReference>
<comment type="cofactor">
    <cofactor evidence="2">
        <name>Mg(2+)</name>
        <dbReference type="ChEBI" id="CHEBI:18420"/>
    </cofactor>
</comment>
<dbReference type="PRINTS" id="PR01736">
    <property type="entry name" value="PHPHTRNFRASE"/>
</dbReference>
<evidence type="ECO:0000313" key="16">
    <source>
        <dbReference type="EMBL" id="AOR79916.1"/>
    </source>
</evidence>
<proteinExistence type="inferred from homology"/>
<dbReference type="InterPro" id="IPR006318">
    <property type="entry name" value="PTS_EI-like"/>
</dbReference>
<keyword evidence="16" id="KW-0614">Plasmid</keyword>
<dbReference type="PATRIC" id="fig|158500.4.peg.2942"/>
<dbReference type="Proteomes" id="UP000024329">
    <property type="component" value="Unassembled WGS sequence"/>
</dbReference>
<evidence type="ECO:0000256" key="4">
    <source>
        <dbReference type="ARBA" id="ARBA00007837"/>
    </source>
</evidence>
<dbReference type="GO" id="GO:0016301">
    <property type="term" value="F:kinase activity"/>
    <property type="evidence" value="ECO:0007669"/>
    <property type="project" value="UniProtKB-KW"/>
</dbReference>
<dbReference type="Pfam" id="PF05524">
    <property type="entry name" value="PEP-utilisers_N"/>
    <property type="match status" value="1"/>
</dbReference>
<dbReference type="InterPro" id="IPR008279">
    <property type="entry name" value="PEP-util_enz_mobile_dom"/>
</dbReference>
<dbReference type="GO" id="GO:0009401">
    <property type="term" value="P:phosphoenolpyruvate-dependent sugar phosphotransferase system"/>
    <property type="evidence" value="ECO:0007669"/>
    <property type="project" value="UniProtKB-KW"/>
</dbReference>
<dbReference type="Pfam" id="PF02896">
    <property type="entry name" value="PEP-utilizers_C"/>
    <property type="match status" value="1"/>
</dbReference>
<dbReference type="GO" id="GO:0008965">
    <property type="term" value="F:phosphoenolpyruvate-protein phosphotransferase activity"/>
    <property type="evidence" value="ECO:0007669"/>
    <property type="project" value="UniProtKB-EC"/>
</dbReference>
<evidence type="ECO:0000256" key="9">
    <source>
        <dbReference type="ARBA" id="ARBA00022679"/>
    </source>
</evidence>
<evidence type="ECO:0000256" key="12">
    <source>
        <dbReference type="ARBA" id="ARBA00022777"/>
    </source>
</evidence>
<evidence type="ECO:0000256" key="6">
    <source>
        <dbReference type="ARBA" id="ARBA00022448"/>
    </source>
</evidence>
<keyword evidence="11" id="KW-0479">Metal-binding</keyword>
<dbReference type="SUPFAM" id="SSF47831">
    <property type="entry name" value="Enzyme I of the PEP:sugar phosphotransferase system HPr-binding (sub)domain"/>
    <property type="match status" value="1"/>
</dbReference>
<dbReference type="InterPro" id="IPR023151">
    <property type="entry name" value="PEP_util_CS"/>
</dbReference>
<gene>
    <name evidence="16" type="ORF">BES08_24555</name>
    <name evidence="17" type="ORF">BV97_02875</name>
</gene>
<keyword evidence="10" id="KW-0598">Phosphotransferase system</keyword>
<evidence type="ECO:0000259" key="14">
    <source>
        <dbReference type="PROSITE" id="PS51093"/>
    </source>
</evidence>
<dbReference type="InterPro" id="IPR040442">
    <property type="entry name" value="Pyrv_kinase-like_dom_sf"/>
</dbReference>
<dbReference type="InterPro" id="IPR035895">
    <property type="entry name" value="HPr-like_sf"/>
</dbReference>
<dbReference type="EMBL" id="CP017076">
    <property type="protein sequence ID" value="AOR79916.1"/>
    <property type="molecule type" value="Genomic_DNA"/>
</dbReference>
<dbReference type="Pfam" id="PF00391">
    <property type="entry name" value="PEP-utilizers"/>
    <property type="match status" value="1"/>
</dbReference>
<dbReference type="NCBIfam" id="TIGR01003">
    <property type="entry name" value="PTS_HPr_family"/>
    <property type="match status" value="1"/>
</dbReference>
<dbReference type="InterPro" id="IPR036618">
    <property type="entry name" value="PtsI_HPr-bd_sf"/>
</dbReference>
<dbReference type="PROSITE" id="PS51093">
    <property type="entry name" value="PTS_EIIA_TYPE_1"/>
    <property type="match status" value="1"/>
</dbReference>
<dbReference type="SUPFAM" id="SSF55594">
    <property type="entry name" value="HPr-like"/>
    <property type="match status" value="1"/>
</dbReference>